<dbReference type="AlphaFoldDB" id="A0A917GFD4"/>
<feature type="region of interest" description="Disordered" evidence="1">
    <location>
        <begin position="137"/>
        <end position="161"/>
    </location>
</feature>
<accession>A0A917GFD4</accession>
<feature type="transmembrane region" description="Helical" evidence="2">
    <location>
        <begin position="44"/>
        <end position="64"/>
    </location>
</feature>
<evidence type="ECO:0000256" key="2">
    <source>
        <dbReference type="SAM" id="Phobius"/>
    </source>
</evidence>
<sequence>MTPPPPAPDDPARSARRTTAIRTAGAGLVCGAVATVLVGSGLWLTVAGAVAAAAAVGLGITALVRSGGLSPRRSLVAAGSAALVLGAFGLVTGGTRLALWPVAEAYEQCVSSTLTLSGGAQCREQLEDGIWSYLGGSGSPSAEDSAGASAPGAPSAATAAP</sequence>
<dbReference type="EMBL" id="BMEQ01000001">
    <property type="protein sequence ID" value="GGG42450.1"/>
    <property type="molecule type" value="Genomic_DNA"/>
</dbReference>
<keyword evidence="4" id="KW-1185">Reference proteome</keyword>
<keyword evidence="2" id="KW-0472">Membrane</keyword>
<keyword evidence="2" id="KW-1133">Transmembrane helix</keyword>
<organism evidence="3 4">
    <name type="scientific">Kocuria dechangensis</name>
    <dbReference type="NCBI Taxonomy" id="1176249"/>
    <lineage>
        <taxon>Bacteria</taxon>
        <taxon>Bacillati</taxon>
        <taxon>Actinomycetota</taxon>
        <taxon>Actinomycetes</taxon>
        <taxon>Micrococcales</taxon>
        <taxon>Micrococcaceae</taxon>
        <taxon>Kocuria</taxon>
    </lineage>
</organism>
<evidence type="ECO:0000313" key="4">
    <source>
        <dbReference type="Proteomes" id="UP000638848"/>
    </source>
</evidence>
<keyword evidence="2" id="KW-0812">Transmembrane</keyword>
<feature type="compositionally biased region" description="Low complexity" evidence="1">
    <location>
        <begin position="139"/>
        <end position="161"/>
    </location>
</feature>
<evidence type="ECO:0000256" key="1">
    <source>
        <dbReference type="SAM" id="MobiDB-lite"/>
    </source>
</evidence>
<feature type="transmembrane region" description="Helical" evidence="2">
    <location>
        <begin position="20"/>
        <end position="38"/>
    </location>
</feature>
<evidence type="ECO:0000313" key="3">
    <source>
        <dbReference type="EMBL" id="GGG42450.1"/>
    </source>
</evidence>
<reference evidence="3" key="1">
    <citation type="journal article" date="2014" name="Int. J. Syst. Evol. Microbiol.">
        <title>Complete genome sequence of Corynebacterium casei LMG S-19264T (=DSM 44701T), isolated from a smear-ripened cheese.</title>
        <authorList>
            <consortium name="US DOE Joint Genome Institute (JGI-PGF)"/>
            <person name="Walter F."/>
            <person name="Albersmeier A."/>
            <person name="Kalinowski J."/>
            <person name="Ruckert C."/>
        </authorList>
    </citation>
    <scope>NUCLEOTIDE SEQUENCE</scope>
    <source>
        <strain evidence="3">CGMCC 1.12187</strain>
    </source>
</reference>
<dbReference type="RefSeq" id="WP_188533879.1">
    <property type="nucleotide sequence ID" value="NZ_BMEQ01000001.1"/>
</dbReference>
<dbReference type="Proteomes" id="UP000638848">
    <property type="component" value="Unassembled WGS sequence"/>
</dbReference>
<protein>
    <submittedName>
        <fullName evidence="3">Uncharacterized protein</fullName>
    </submittedName>
</protein>
<comment type="caution">
    <text evidence="3">The sequence shown here is derived from an EMBL/GenBank/DDBJ whole genome shotgun (WGS) entry which is preliminary data.</text>
</comment>
<name>A0A917GFD4_9MICC</name>
<feature type="transmembrane region" description="Helical" evidence="2">
    <location>
        <begin position="76"/>
        <end position="99"/>
    </location>
</feature>
<proteinExistence type="predicted"/>
<reference evidence="3" key="2">
    <citation type="submission" date="2020-09" db="EMBL/GenBank/DDBJ databases">
        <authorList>
            <person name="Sun Q."/>
            <person name="Zhou Y."/>
        </authorList>
    </citation>
    <scope>NUCLEOTIDE SEQUENCE</scope>
    <source>
        <strain evidence="3">CGMCC 1.12187</strain>
    </source>
</reference>
<gene>
    <name evidence="3" type="ORF">GCM10011374_01000</name>
</gene>